<dbReference type="InterPro" id="IPR036967">
    <property type="entry name" value="Ribosomal_uS11_sf"/>
</dbReference>
<dbReference type="GO" id="GO:0006412">
    <property type="term" value="P:translation"/>
    <property type="evidence" value="ECO:0007669"/>
    <property type="project" value="InterPro"/>
</dbReference>
<evidence type="ECO:0000256" key="4">
    <source>
        <dbReference type="RuleBase" id="RU003629"/>
    </source>
</evidence>
<dbReference type="PIRSF" id="PIRSF002131">
    <property type="entry name" value="Ribosomal_S11"/>
    <property type="match status" value="1"/>
</dbReference>
<keyword evidence="2 4" id="KW-0689">Ribosomal protein</keyword>
<dbReference type="InterPro" id="IPR001971">
    <property type="entry name" value="Ribosomal_uS11"/>
</dbReference>
<evidence type="ECO:0000256" key="5">
    <source>
        <dbReference type="SAM" id="MobiDB-lite"/>
    </source>
</evidence>
<dbReference type="GO" id="GO:0003735">
    <property type="term" value="F:structural constituent of ribosome"/>
    <property type="evidence" value="ECO:0007669"/>
    <property type="project" value="InterPro"/>
</dbReference>
<protein>
    <submittedName>
        <fullName evidence="6">40s ribosomal protein s14</fullName>
    </submittedName>
</protein>
<dbReference type="FunFam" id="3.30.420.80:FF:000002">
    <property type="entry name" value="40S ribosomal protein S14"/>
    <property type="match status" value="1"/>
</dbReference>
<evidence type="ECO:0000256" key="3">
    <source>
        <dbReference type="ARBA" id="ARBA00023274"/>
    </source>
</evidence>
<feature type="compositionally biased region" description="Basic and acidic residues" evidence="5">
    <location>
        <begin position="8"/>
        <end position="21"/>
    </location>
</feature>
<name>A0A0M0JLC4_9EUKA</name>
<evidence type="ECO:0000256" key="2">
    <source>
        <dbReference type="ARBA" id="ARBA00022980"/>
    </source>
</evidence>
<gene>
    <name evidence="6" type="ORF">Ctob_002348</name>
</gene>
<organism evidence="6 7">
    <name type="scientific">Chrysochromulina tobinii</name>
    <dbReference type="NCBI Taxonomy" id="1460289"/>
    <lineage>
        <taxon>Eukaryota</taxon>
        <taxon>Haptista</taxon>
        <taxon>Haptophyta</taxon>
        <taxon>Prymnesiophyceae</taxon>
        <taxon>Prymnesiales</taxon>
        <taxon>Chrysochromulinaceae</taxon>
        <taxon>Chrysochromulina</taxon>
    </lineage>
</organism>
<dbReference type="OrthoDB" id="1677536at2759"/>
<dbReference type="InterPro" id="IPR018102">
    <property type="entry name" value="Ribosomal_uS11_CS"/>
</dbReference>
<keyword evidence="7" id="KW-1185">Reference proteome</keyword>
<feature type="region of interest" description="Disordered" evidence="5">
    <location>
        <begin position="1"/>
        <end position="24"/>
    </location>
</feature>
<dbReference type="AlphaFoldDB" id="A0A0M0JLC4"/>
<accession>A0A0M0JLC4</accession>
<dbReference type="Gene3D" id="3.30.420.80">
    <property type="entry name" value="Ribosomal protein S11"/>
    <property type="match status" value="1"/>
</dbReference>
<keyword evidence="3 4" id="KW-0687">Ribonucleoprotein</keyword>
<dbReference type="HAMAP" id="MF_01310">
    <property type="entry name" value="Ribosomal_uS11"/>
    <property type="match status" value="1"/>
</dbReference>
<comment type="similarity">
    <text evidence="1 4">Belongs to the universal ribosomal protein uS11 family.</text>
</comment>
<evidence type="ECO:0000313" key="6">
    <source>
        <dbReference type="EMBL" id="KOO27285.1"/>
    </source>
</evidence>
<dbReference type="NCBIfam" id="NF007176">
    <property type="entry name" value="PRK09607.1"/>
    <property type="match status" value="1"/>
</dbReference>
<dbReference type="Proteomes" id="UP000037460">
    <property type="component" value="Unassembled WGS sequence"/>
</dbReference>
<reference evidence="7" key="1">
    <citation type="journal article" date="2015" name="PLoS Genet.">
        <title>Genome Sequence and Transcriptome Analyses of Chrysochromulina tobin: Metabolic Tools for Enhanced Algal Fitness in the Prominent Order Prymnesiales (Haptophyceae).</title>
        <authorList>
            <person name="Hovde B.T."/>
            <person name="Deodato C.R."/>
            <person name="Hunsperger H.M."/>
            <person name="Ryken S.A."/>
            <person name="Yost W."/>
            <person name="Jha R.K."/>
            <person name="Patterson J."/>
            <person name="Monnat R.J. Jr."/>
            <person name="Barlow S.B."/>
            <person name="Starkenburg S.R."/>
            <person name="Cattolico R.A."/>
        </authorList>
    </citation>
    <scope>NUCLEOTIDE SEQUENCE</scope>
    <source>
        <strain evidence="7">CCMP291</strain>
    </source>
</reference>
<dbReference type="SUPFAM" id="SSF53137">
    <property type="entry name" value="Translational machinery components"/>
    <property type="match status" value="1"/>
</dbReference>
<dbReference type="GO" id="GO:0005840">
    <property type="term" value="C:ribosome"/>
    <property type="evidence" value="ECO:0007669"/>
    <property type="project" value="UniProtKB-KW"/>
</dbReference>
<proteinExistence type="inferred from homology"/>
<comment type="caution">
    <text evidence="6">The sequence shown here is derived from an EMBL/GenBank/DDBJ whole genome shotgun (WGS) entry which is preliminary data.</text>
</comment>
<dbReference type="GO" id="GO:1990904">
    <property type="term" value="C:ribonucleoprotein complex"/>
    <property type="evidence" value="ECO:0007669"/>
    <property type="project" value="UniProtKB-KW"/>
</dbReference>
<dbReference type="PANTHER" id="PTHR11759">
    <property type="entry name" value="40S RIBOSOMAL PROTEIN S14/30S RIBOSOMAL PROTEIN S11"/>
    <property type="match status" value="1"/>
</dbReference>
<dbReference type="PROSITE" id="PS00054">
    <property type="entry name" value="RIBOSOMAL_S11"/>
    <property type="match status" value="1"/>
</dbReference>
<evidence type="ECO:0000256" key="1">
    <source>
        <dbReference type="ARBA" id="ARBA00006194"/>
    </source>
</evidence>
<evidence type="ECO:0000313" key="7">
    <source>
        <dbReference type="Proteomes" id="UP000037460"/>
    </source>
</evidence>
<dbReference type="EMBL" id="JWZX01002735">
    <property type="protein sequence ID" value="KOO27285.1"/>
    <property type="molecule type" value="Genomic_DNA"/>
</dbReference>
<dbReference type="Pfam" id="PF00411">
    <property type="entry name" value="Ribosomal_S11"/>
    <property type="match status" value="1"/>
</dbReference>
<sequence>MADDDDDEKKGSSKKDPKKPAENTALTLGLQPKEGEIIMAVCHIYASFNDTFVHVTDPSGRETIVKSTGGMKVKADRDESSPYAAMLAAMDVAQKCKDLGIGGLHIKMRATGGNRTKTPGPGAQSALRALARAGIKIGRIEDVTPIPSDCTRRASGRRGRRL</sequence>